<dbReference type="Proteomes" id="UP000178726">
    <property type="component" value="Unassembled WGS sequence"/>
</dbReference>
<sequence>MVFGTFDILHEGHLQMLKEAKQLGDHLIVVVARDVTVKEVKGSQPLNNENIRIARLEESSLPHTVRLGNQGDKHTVVSEEKPDIIALGYDQRFFTEGLEKLGITIIRLKPYKPDIYKSSLLKNLKKAKGTT</sequence>
<dbReference type="NCBIfam" id="TIGR00125">
    <property type="entry name" value="cyt_tran_rel"/>
    <property type="match status" value="1"/>
</dbReference>
<dbReference type="STRING" id="1798689.A3I29_02460"/>
<accession>A0A1F6NBX2</accession>
<dbReference type="Pfam" id="PF01467">
    <property type="entry name" value="CTP_transf_like"/>
    <property type="match status" value="1"/>
</dbReference>
<evidence type="ECO:0000256" key="2">
    <source>
        <dbReference type="ARBA" id="ARBA00022695"/>
    </source>
</evidence>
<protein>
    <recommendedName>
        <fullName evidence="3">Cytidyltransferase-like domain-containing protein</fullName>
    </recommendedName>
</protein>
<evidence type="ECO:0000259" key="3">
    <source>
        <dbReference type="Pfam" id="PF01467"/>
    </source>
</evidence>
<keyword evidence="1" id="KW-0808">Transferase</keyword>
<organism evidence="4 5">
    <name type="scientific">Candidatus Magasanikbacteria bacterium RIFCSPLOWO2_02_FULL_44_11</name>
    <dbReference type="NCBI Taxonomy" id="1798689"/>
    <lineage>
        <taxon>Bacteria</taxon>
        <taxon>Candidatus Magasanikiibacteriota</taxon>
    </lineage>
</organism>
<dbReference type="EMBL" id="MFQK01000007">
    <property type="protein sequence ID" value="OGH81270.1"/>
    <property type="molecule type" value="Genomic_DNA"/>
</dbReference>
<evidence type="ECO:0000256" key="1">
    <source>
        <dbReference type="ARBA" id="ARBA00022679"/>
    </source>
</evidence>
<comment type="caution">
    <text evidence="4">The sequence shown here is derived from an EMBL/GenBank/DDBJ whole genome shotgun (WGS) entry which is preliminary data.</text>
</comment>
<dbReference type="PANTHER" id="PTHR43793:SF1">
    <property type="entry name" value="FAD SYNTHASE"/>
    <property type="match status" value="1"/>
</dbReference>
<feature type="domain" description="Cytidyltransferase-like" evidence="3">
    <location>
        <begin position="2"/>
        <end position="91"/>
    </location>
</feature>
<gene>
    <name evidence="4" type="ORF">A3I29_02460</name>
</gene>
<dbReference type="GO" id="GO:0016779">
    <property type="term" value="F:nucleotidyltransferase activity"/>
    <property type="evidence" value="ECO:0007669"/>
    <property type="project" value="UniProtKB-KW"/>
</dbReference>
<dbReference type="PANTHER" id="PTHR43793">
    <property type="entry name" value="FAD SYNTHASE"/>
    <property type="match status" value="1"/>
</dbReference>
<dbReference type="Gene3D" id="3.40.50.620">
    <property type="entry name" value="HUPs"/>
    <property type="match status" value="1"/>
</dbReference>
<keyword evidence="2" id="KW-0548">Nucleotidyltransferase</keyword>
<evidence type="ECO:0000313" key="5">
    <source>
        <dbReference type="Proteomes" id="UP000178726"/>
    </source>
</evidence>
<dbReference type="InterPro" id="IPR014729">
    <property type="entry name" value="Rossmann-like_a/b/a_fold"/>
</dbReference>
<dbReference type="AlphaFoldDB" id="A0A1F6NBX2"/>
<evidence type="ECO:0000313" key="4">
    <source>
        <dbReference type="EMBL" id="OGH81270.1"/>
    </source>
</evidence>
<proteinExistence type="predicted"/>
<dbReference type="SUPFAM" id="SSF52374">
    <property type="entry name" value="Nucleotidylyl transferase"/>
    <property type="match status" value="1"/>
</dbReference>
<name>A0A1F6NBX2_9BACT</name>
<reference evidence="4 5" key="1">
    <citation type="journal article" date="2016" name="Nat. Commun.">
        <title>Thousands of microbial genomes shed light on interconnected biogeochemical processes in an aquifer system.</title>
        <authorList>
            <person name="Anantharaman K."/>
            <person name="Brown C.T."/>
            <person name="Hug L.A."/>
            <person name="Sharon I."/>
            <person name="Castelle C.J."/>
            <person name="Probst A.J."/>
            <person name="Thomas B.C."/>
            <person name="Singh A."/>
            <person name="Wilkins M.J."/>
            <person name="Karaoz U."/>
            <person name="Brodie E.L."/>
            <person name="Williams K.H."/>
            <person name="Hubbard S.S."/>
            <person name="Banfield J.F."/>
        </authorList>
    </citation>
    <scope>NUCLEOTIDE SEQUENCE [LARGE SCALE GENOMIC DNA]</scope>
</reference>
<dbReference type="InterPro" id="IPR050385">
    <property type="entry name" value="Archaeal_FAD_synthase"/>
</dbReference>
<dbReference type="InterPro" id="IPR004821">
    <property type="entry name" value="Cyt_trans-like"/>
</dbReference>